<dbReference type="GO" id="GO:0000287">
    <property type="term" value="F:magnesium ion binding"/>
    <property type="evidence" value="ECO:0007669"/>
    <property type="project" value="UniProtKB-UniRule"/>
</dbReference>
<comment type="cofactor">
    <cofactor evidence="1 8">
        <name>Mg(2+)</name>
        <dbReference type="ChEBI" id="CHEBI:18420"/>
    </cofactor>
</comment>
<evidence type="ECO:0000256" key="1">
    <source>
        <dbReference type="ARBA" id="ARBA00001946"/>
    </source>
</evidence>
<feature type="binding site" evidence="8">
    <location>
        <position position="7"/>
    </location>
    <ligand>
        <name>Mg(2+)</name>
        <dbReference type="ChEBI" id="CHEBI:18420"/>
    </ligand>
</feature>
<evidence type="ECO:0000259" key="9">
    <source>
        <dbReference type="Pfam" id="PF01850"/>
    </source>
</evidence>
<dbReference type="InterPro" id="IPR050556">
    <property type="entry name" value="Type_II_TA_system_RNase"/>
</dbReference>
<dbReference type="SUPFAM" id="SSF88723">
    <property type="entry name" value="PIN domain-like"/>
    <property type="match status" value="1"/>
</dbReference>
<dbReference type="GO" id="GO:0004540">
    <property type="term" value="F:RNA nuclease activity"/>
    <property type="evidence" value="ECO:0007669"/>
    <property type="project" value="InterPro"/>
</dbReference>
<dbReference type="Gene3D" id="3.40.50.1010">
    <property type="entry name" value="5'-nuclease"/>
    <property type="match status" value="1"/>
</dbReference>
<dbReference type="GO" id="GO:0016787">
    <property type="term" value="F:hydrolase activity"/>
    <property type="evidence" value="ECO:0007669"/>
    <property type="project" value="UniProtKB-KW"/>
</dbReference>
<accession>A0A927QLK0</accession>
<dbReference type="InterPro" id="IPR022907">
    <property type="entry name" value="VapC_family"/>
</dbReference>
<comment type="similarity">
    <text evidence="7 8">Belongs to the PINc/VapC protein family.</text>
</comment>
<name>A0A927QLK0_9ACTN</name>
<comment type="function">
    <text evidence="8">Toxic component of a toxin-antitoxin (TA) system. An RNase.</text>
</comment>
<proteinExistence type="inferred from homology"/>
<evidence type="ECO:0000256" key="4">
    <source>
        <dbReference type="ARBA" id="ARBA00022723"/>
    </source>
</evidence>
<dbReference type="GeneID" id="79932735"/>
<dbReference type="InterPro" id="IPR002716">
    <property type="entry name" value="PIN_dom"/>
</dbReference>
<feature type="binding site" evidence="8">
    <location>
        <position position="97"/>
    </location>
    <ligand>
        <name>Mg(2+)</name>
        <dbReference type="ChEBI" id="CHEBI:18420"/>
    </ligand>
</feature>
<dbReference type="PANTHER" id="PTHR33653">
    <property type="entry name" value="RIBONUCLEASE VAPC2"/>
    <property type="match status" value="1"/>
</dbReference>
<sequence>MSGYLLDSSALWRLLRDRQLHEAWRPIVMDGDIHSCYPQRAEFLRSARGLKEYEACSAMFAELYDDISVPKNAHHWIGGLQLRAAERGEHQALSAVDLQICATAAHHGLVVLHDDRDFVTAARLAVELRQLTVHQGPL</sequence>
<dbReference type="EMBL" id="JACYXT010000006">
    <property type="protein sequence ID" value="MBD9724919.1"/>
    <property type="molecule type" value="Genomic_DNA"/>
</dbReference>
<keyword evidence="4 8" id="KW-0479">Metal-binding</keyword>
<evidence type="ECO:0000256" key="8">
    <source>
        <dbReference type="HAMAP-Rule" id="MF_00265"/>
    </source>
</evidence>
<organism evidence="10 11">
    <name type="scientific">Streptomyces caniscabiei</name>
    <dbReference type="NCBI Taxonomy" id="2746961"/>
    <lineage>
        <taxon>Bacteria</taxon>
        <taxon>Bacillati</taxon>
        <taxon>Actinomycetota</taxon>
        <taxon>Actinomycetes</taxon>
        <taxon>Kitasatosporales</taxon>
        <taxon>Streptomycetaceae</taxon>
        <taxon>Streptomyces</taxon>
    </lineage>
</organism>
<dbReference type="PANTHER" id="PTHR33653:SF1">
    <property type="entry name" value="RIBONUCLEASE VAPC2"/>
    <property type="match status" value="1"/>
</dbReference>
<keyword evidence="8" id="KW-0800">Toxin</keyword>
<dbReference type="Pfam" id="PF01850">
    <property type="entry name" value="PIN"/>
    <property type="match status" value="1"/>
</dbReference>
<comment type="caution">
    <text evidence="10">The sequence shown here is derived from an EMBL/GenBank/DDBJ whole genome shotgun (WGS) entry which is preliminary data.</text>
</comment>
<keyword evidence="5 8" id="KW-0378">Hydrolase</keyword>
<dbReference type="InterPro" id="IPR029060">
    <property type="entry name" value="PIN-like_dom_sf"/>
</dbReference>
<gene>
    <name evidence="8" type="primary">vapC</name>
    <name evidence="10" type="ORF">IHE70_17185</name>
</gene>
<evidence type="ECO:0000313" key="11">
    <source>
        <dbReference type="Proteomes" id="UP000661025"/>
    </source>
</evidence>
<dbReference type="GO" id="GO:0090729">
    <property type="term" value="F:toxin activity"/>
    <property type="evidence" value="ECO:0007669"/>
    <property type="project" value="UniProtKB-KW"/>
</dbReference>
<evidence type="ECO:0000256" key="2">
    <source>
        <dbReference type="ARBA" id="ARBA00022649"/>
    </source>
</evidence>
<keyword evidence="6 8" id="KW-0460">Magnesium</keyword>
<reference evidence="10" key="1">
    <citation type="submission" date="2020-09" db="EMBL/GenBank/DDBJ databases">
        <title>Streptomyces canutascabiei sp. nov., which causes potato common scab and is distributed across the world.</title>
        <authorList>
            <person name="Nguyen H.P."/>
            <person name="Weisberg A.J."/>
            <person name="Chang J.H."/>
            <person name="Clarke C.R."/>
        </authorList>
    </citation>
    <scope>NUCLEOTIDE SEQUENCE</scope>
    <source>
        <strain evidence="10">ID-01-6.2a</strain>
    </source>
</reference>
<evidence type="ECO:0000313" key="10">
    <source>
        <dbReference type="EMBL" id="MBD9724919.1"/>
    </source>
</evidence>
<feature type="domain" description="PIN" evidence="9">
    <location>
        <begin position="4"/>
        <end position="123"/>
    </location>
</feature>
<dbReference type="HAMAP" id="MF_00265">
    <property type="entry name" value="VapC_Nob1"/>
    <property type="match status" value="1"/>
</dbReference>
<keyword evidence="2 8" id="KW-1277">Toxin-antitoxin system</keyword>
<dbReference type="RefSeq" id="WP_192332302.1">
    <property type="nucleotide sequence ID" value="NZ_CP119182.1"/>
</dbReference>
<evidence type="ECO:0000256" key="5">
    <source>
        <dbReference type="ARBA" id="ARBA00022801"/>
    </source>
</evidence>
<dbReference type="Proteomes" id="UP000661025">
    <property type="component" value="Unassembled WGS sequence"/>
</dbReference>
<evidence type="ECO:0000256" key="7">
    <source>
        <dbReference type="ARBA" id="ARBA00038093"/>
    </source>
</evidence>
<evidence type="ECO:0000256" key="6">
    <source>
        <dbReference type="ARBA" id="ARBA00022842"/>
    </source>
</evidence>
<protein>
    <recommendedName>
        <fullName evidence="8">Ribonuclease VapC</fullName>
        <shortName evidence="8">RNase VapC</shortName>
        <ecNumber evidence="8">3.1.-.-</ecNumber>
    </recommendedName>
    <alternativeName>
        <fullName evidence="8">Toxin VapC</fullName>
    </alternativeName>
</protein>
<keyword evidence="3 8" id="KW-0540">Nuclease</keyword>
<evidence type="ECO:0000256" key="3">
    <source>
        <dbReference type="ARBA" id="ARBA00022722"/>
    </source>
</evidence>
<dbReference type="EC" id="3.1.-.-" evidence="8"/>
<dbReference type="AlphaFoldDB" id="A0A927QLK0"/>